<protein>
    <submittedName>
        <fullName evidence="2">Uncharacterized protein</fullName>
    </submittedName>
</protein>
<feature type="region of interest" description="Disordered" evidence="1">
    <location>
        <begin position="1"/>
        <end position="78"/>
    </location>
</feature>
<proteinExistence type="predicted"/>
<name>A0ABP8B7R7_9SPHI</name>
<keyword evidence="3" id="KW-1185">Reference proteome</keyword>
<dbReference type="RefSeq" id="WP_344850115.1">
    <property type="nucleotide sequence ID" value="NZ_BAABBY010000002.1"/>
</dbReference>
<evidence type="ECO:0000313" key="2">
    <source>
        <dbReference type="EMBL" id="GAA4199877.1"/>
    </source>
</evidence>
<dbReference type="EMBL" id="BAABBY010000002">
    <property type="protein sequence ID" value="GAA4199877.1"/>
    <property type="molecule type" value="Genomic_DNA"/>
</dbReference>
<gene>
    <name evidence="2" type="ORF">GCM10022289_10900</name>
</gene>
<dbReference type="Proteomes" id="UP001501772">
    <property type="component" value="Unassembled WGS sequence"/>
</dbReference>
<evidence type="ECO:0000256" key="1">
    <source>
        <dbReference type="SAM" id="MobiDB-lite"/>
    </source>
</evidence>
<evidence type="ECO:0000313" key="3">
    <source>
        <dbReference type="Proteomes" id="UP001501772"/>
    </source>
</evidence>
<sequence>MYALASTDTDTDSDTDTGTETGTDTDTNTDTDTDTDTNTDTNGDTGTGTDTNGGTGTNTNGGTGTNTGTSPGSGGPLFEKSVDHPYACQATTVTYTTYYNGNTILYTKYSNGAIKGNAETNQTVTGTATGSMPIKAFNTHWIECLSQLGLGCTPCVPIQACTVGCV</sequence>
<feature type="compositionally biased region" description="Gly residues" evidence="1">
    <location>
        <begin position="51"/>
        <end position="75"/>
    </location>
</feature>
<comment type="caution">
    <text evidence="2">The sequence shown here is derived from an EMBL/GenBank/DDBJ whole genome shotgun (WGS) entry which is preliminary data.</text>
</comment>
<feature type="compositionally biased region" description="Low complexity" evidence="1">
    <location>
        <begin position="38"/>
        <end position="50"/>
    </location>
</feature>
<feature type="compositionally biased region" description="Acidic residues" evidence="1">
    <location>
        <begin position="27"/>
        <end position="37"/>
    </location>
</feature>
<reference evidence="3" key="1">
    <citation type="journal article" date="2019" name="Int. J. Syst. Evol. Microbiol.">
        <title>The Global Catalogue of Microorganisms (GCM) 10K type strain sequencing project: providing services to taxonomists for standard genome sequencing and annotation.</title>
        <authorList>
            <consortium name="The Broad Institute Genomics Platform"/>
            <consortium name="The Broad Institute Genome Sequencing Center for Infectious Disease"/>
            <person name="Wu L."/>
            <person name="Ma J."/>
        </authorList>
    </citation>
    <scope>NUCLEOTIDE SEQUENCE [LARGE SCALE GENOMIC DNA]</scope>
    <source>
        <strain evidence="3">JCM 17626</strain>
    </source>
</reference>
<accession>A0ABP8B7R7</accession>
<organism evidence="2 3">
    <name type="scientific">Pedobacter jeongneungensis</name>
    <dbReference type="NCBI Taxonomy" id="947309"/>
    <lineage>
        <taxon>Bacteria</taxon>
        <taxon>Pseudomonadati</taxon>
        <taxon>Bacteroidota</taxon>
        <taxon>Sphingobacteriia</taxon>
        <taxon>Sphingobacteriales</taxon>
        <taxon>Sphingobacteriaceae</taxon>
        <taxon>Pedobacter</taxon>
    </lineage>
</organism>